<dbReference type="GeneID" id="7672071"/>
<comment type="similarity">
    <text evidence="2 12">Belongs to the ATPase protein 8 family.</text>
</comment>
<dbReference type="GO" id="GO:0015078">
    <property type="term" value="F:proton transmembrane transporter activity"/>
    <property type="evidence" value="ECO:0007669"/>
    <property type="project" value="InterPro"/>
</dbReference>
<sequence>MPQMAPMWWSTLFLFFIMCLFLMMIKSYFMIEYTPKTMKNMKKEMKSTNWKW</sequence>
<evidence type="ECO:0000256" key="4">
    <source>
        <dbReference type="ARBA" id="ARBA00022448"/>
    </source>
</evidence>
<evidence type="ECO:0000313" key="14">
    <source>
        <dbReference type="EMBL" id="ABZ02128.1"/>
    </source>
</evidence>
<protein>
    <recommendedName>
        <fullName evidence="12">ATP synthase complex subunit 8</fullName>
    </recommendedName>
</protein>
<keyword evidence="8 13" id="KW-1133">Transmembrane helix</keyword>
<geneLocation type="mitochondrion" evidence="14"/>
<keyword evidence="11 13" id="KW-0472">Membrane</keyword>
<name>B7SMN4_9HEMI</name>
<dbReference type="EMBL" id="EU427345">
    <property type="protein sequence ID" value="ABZ02128.1"/>
    <property type="molecule type" value="Genomic_DNA"/>
</dbReference>
<gene>
    <name evidence="14" type="primary">ATP8</name>
</gene>
<dbReference type="Pfam" id="PF00895">
    <property type="entry name" value="ATP-synt_8"/>
    <property type="match status" value="1"/>
</dbReference>
<dbReference type="RefSeq" id="YP_002735086.1">
    <property type="nucleotide sequence ID" value="NC_012463.1"/>
</dbReference>
<evidence type="ECO:0000256" key="11">
    <source>
        <dbReference type="ARBA" id="ARBA00023136"/>
    </source>
</evidence>
<dbReference type="InterPro" id="IPR001421">
    <property type="entry name" value="ATP8_metazoa"/>
</dbReference>
<evidence type="ECO:0000256" key="12">
    <source>
        <dbReference type="RuleBase" id="RU003661"/>
    </source>
</evidence>
<reference evidence="14" key="1">
    <citation type="journal article" date="2008" name="BMC Genomics">
        <title>Comparative and phylogenomic studies on the mitochondrial genomes of Pentatomomorpha (Insecta: Hemiptera: Heteroptera).</title>
        <authorList>
            <person name="Hua J."/>
            <person name="Li M."/>
            <person name="Dong P."/>
            <person name="Cui Y."/>
            <person name="Xie Q."/>
            <person name="Bu W."/>
        </authorList>
    </citation>
    <scope>NUCLEOTIDE SEQUENCE</scope>
</reference>
<evidence type="ECO:0000256" key="8">
    <source>
        <dbReference type="ARBA" id="ARBA00022989"/>
    </source>
</evidence>
<evidence type="ECO:0000256" key="10">
    <source>
        <dbReference type="ARBA" id="ARBA00023128"/>
    </source>
</evidence>
<comment type="subcellular location">
    <subcellularLocation>
        <location evidence="1 12">Mitochondrion membrane</location>
        <topology evidence="1 12">Single-pass membrane protein</topology>
    </subcellularLocation>
</comment>
<comment type="subunit">
    <text evidence="3">F-type ATPases have 2 components, CF(1) - the catalytic core - and CF(0) - the membrane proton channel.</text>
</comment>
<evidence type="ECO:0000256" key="7">
    <source>
        <dbReference type="ARBA" id="ARBA00022781"/>
    </source>
</evidence>
<dbReference type="GO" id="GO:0045259">
    <property type="term" value="C:proton-transporting ATP synthase complex"/>
    <property type="evidence" value="ECO:0007669"/>
    <property type="project" value="UniProtKB-KW"/>
</dbReference>
<dbReference type="CTD" id="4509"/>
<proteinExistence type="inferred from homology"/>
<evidence type="ECO:0000256" key="9">
    <source>
        <dbReference type="ARBA" id="ARBA00023065"/>
    </source>
</evidence>
<evidence type="ECO:0000256" key="6">
    <source>
        <dbReference type="ARBA" id="ARBA00022692"/>
    </source>
</evidence>
<keyword evidence="10 12" id="KW-0496">Mitochondrion</keyword>
<keyword evidence="9 12" id="KW-0406">Ion transport</keyword>
<evidence type="ECO:0000256" key="3">
    <source>
        <dbReference type="ARBA" id="ARBA00011291"/>
    </source>
</evidence>
<evidence type="ECO:0000256" key="1">
    <source>
        <dbReference type="ARBA" id="ARBA00004304"/>
    </source>
</evidence>
<dbReference type="GO" id="GO:0015986">
    <property type="term" value="P:proton motive force-driven ATP synthesis"/>
    <property type="evidence" value="ECO:0007669"/>
    <property type="project" value="InterPro"/>
</dbReference>
<keyword evidence="7 12" id="KW-0375">Hydrogen ion transport</keyword>
<dbReference type="GO" id="GO:0031966">
    <property type="term" value="C:mitochondrial membrane"/>
    <property type="evidence" value="ECO:0007669"/>
    <property type="project" value="UniProtKB-SubCell"/>
</dbReference>
<evidence type="ECO:0000256" key="13">
    <source>
        <dbReference type="SAM" id="Phobius"/>
    </source>
</evidence>
<organism evidence="14">
    <name type="scientific">Saldula arsenjevi</name>
    <dbReference type="NCBI Taxonomy" id="498931"/>
    <lineage>
        <taxon>Eukaryota</taxon>
        <taxon>Metazoa</taxon>
        <taxon>Ecdysozoa</taxon>
        <taxon>Arthropoda</taxon>
        <taxon>Hexapoda</taxon>
        <taxon>Insecta</taxon>
        <taxon>Pterygota</taxon>
        <taxon>Neoptera</taxon>
        <taxon>Paraneoptera</taxon>
        <taxon>Hemiptera</taxon>
        <taxon>Heteroptera</taxon>
        <taxon>Panheteroptera</taxon>
        <taxon>Leptopodomorpha</taxon>
        <taxon>Saldidae</taxon>
        <taxon>Saldinae</taxon>
        <taxon>Saldula</taxon>
    </lineage>
</organism>
<keyword evidence="6 12" id="KW-0812">Transmembrane</keyword>
<feature type="transmembrane region" description="Helical" evidence="13">
    <location>
        <begin position="12"/>
        <end position="31"/>
    </location>
</feature>
<evidence type="ECO:0000256" key="5">
    <source>
        <dbReference type="ARBA" id="ARBA00022547"/>
    </source>
</evidence>
<accession>B7SMN4</accession>
<keyword evidence="5 12" id="KW-0138">CF(0)</keyword>
<evidence type="ECO:0000256" key="2">
    <source>
        <dbReference type="ARBA" id="ARBA00008892"/>
    </source>
</evidence>
<dbReference type="AlphaFoldDB" id="B7SMN4"/>
<keyword evidence="4 12" id="KW-0813">Transport</keyword>